<comment type="caution">
    <text evidence="5">The sequence shown here is derived from an EMBL/GenBank/DDBJ whole genome shotgun (WGS) entry which is preliminary data.</text>
</comment>
<dbReference type="OrthoDB" id="9808166at2"/>
<sequence>MKTFLLFKDRDFHPDARWSANDSALHKDLDLGRLIAAMAAGDDYIADVAWSVLRAPMMSLEDIDYRQHVLIDAMENSEFVRELYVMARETIEGEQKIYRSIFSRSPSALLNQSIQSLEMLVGVLGRLKIMCSETQDGFLSQGFTRFVGMVLAELDENYLAEINEHLRHLRFKNGTLLAAGLGRANKGHDYTLSNPGPDTRNWLARMSGKRPQSFSFHINDRDEEGFRALGELADQGIGLAADVLAQSDDHIMNFIKMMRQELAFFVGCINLEAAFLDADAPLCFPKAETSPEMALSAMDLRDVSLTVARKGPAVGNNINADGKSLIMITGANEGGKSTFLRSMGTAQLMMQCGMFVCARYFSAGIAAGLYSHYKREEVLGLKSGKLDEELERMSGIADVVKPHAMVLFNESFSSTNEREGTVIARDIIQGLIDSGMRVVFVTHFYELAESVHALHAAGSLLLKAGRTDSGGRTFTVVEGAPERTSYGKDLYAKVFMDSGSVLMKEADHDSGQ</sequence>
<evidence type="ECO:0000313" key="5">
    <source>
        <dbReference type="EMBL" id="PXA69520.1"/>
    </source>
</evidence>
<dbReference type="InterPro" id="IPR000432">
    <property type="entry name" value="DNA_mismatch_repair_MutS_C"/>
</dbReference>
<organism evidence="5 6">
    <name type="scientific">Arthrobacter psychrochitiniphilus</name>
    <dbReference type="NCBI Taxonomy" id="291045"/>
    <lineage>
        <taxon>Bacteria</taxon>
        <taxon>Bacillati</taxon>
        <taxon>Actinomycetota</taxon>
        <taxon>Actinomycetes</taxon>
        <taxon>Micrococcales</taxon>
        <taxon>Micrococcaceae</taxon>
        <taxon>Arthrobacter</taxon>
    </lineage>
</organism>
<dbReference type="Gene3D" id="3.40.50.300">
    <property type="entry name" value="P-loop containing nucleotide triphosphate hydrolases"/>
    <property type="match status" value="1"/>
</dbReference>
<dbReference type="Pfam" id="PF00488">
    <property type="entry name" value="MutS_V"/>
    <property type="match status" value="1"/>
</dbReference>
<dbReference type="GO" id="GO:0005829">
    <property type="term" value="C:cytosol"/>
    <property type="evidence" value="ECO:0007669"/>
    <property type="project" value="TreeGrafter"/>
</dbReference>
<dbReference type="AlphaFoldDB" id="A0A2V3DYC1"/>
<dbReference type="EMBL" id="QHLZ01000001">
    <property type="protein sequence ID" value="PXA69520.1"/>
    <property type="molecule type" value="Genomic_DNA"/>
</dbReference>
<evidence type="ECO:0000259" key="4">
    <source>
        <dbReference type="SMART" id="SM00534"/>
    </source>
</evidence>
<dbReference type="GO" id="GO:0140664">
    <property type="term" value="F:ATP-dependent DNA damage sensor activity"/>
    <property type="evidence" value="ECO:0007669"/>
    <property type="project" value="InterPro"/>
</dbReference>
<reference evidence="5 6" key="1">
    <citation type="submission" date="2018-05" db="EMBL/GenBank/DDBJ databases">
        <title>Genetic diversity of glacier-inhabiting Cryobacterium bacteria in China and description of Cryobacterium mengkeensis sp. nov. and Arthrobacter glacialis sp. nov.</title>
        <authorList>
            <person name="Liu Q."/>
            <person name="Xin Y.-H."/>
        </authorList>
    </citation>
    <scope>NUCLEOTIDE SEQUENCE [LARGE SCALE GENOMIC DNA]</scope>
    <source>
        <strain evidence="5 6">GP3</strain>
    </source>
</reference>
<proteinExistence type="predicted"/>
<dbReference type="SMART" id="SM00534">
    <property type="entry name" value="MUTSac"/>
    <property type="match status" value="1"/>
</dbReference>
<gene>
    <name evidence="5" type="ORF">CVS29_02975</name>
</gene>
<dbReference type="InterPro" id="IPR027417">
    <property type="entry name" value="P-loop_NTPase"/>
</dbReference>
<dbReference type="PANTHER" id="PTHR11361:SF34">
    <property type="entry name" value="DNA MISMATCH REPAIR PROTEIN MSH1, MITOCHONDRIAL"/>
    <property type="match status" value="1"/>
</dbReference>
<dbReference type="GO" id="GO:0006298">
    <property type="term" value="P:mismatch repair"/>
    <property type="evidence" value="ECO:0007669"/>
    <property type="project" value="InterPro"/>
</dbReference>
<dbReference type="Proteomes" id="UP000246303">
    <property type="component" value="Unassembled WGS sequence"/>
</dbReference>
<evidence type="ECO:0000256" key="2">
    <source>
        <dbReference type="ARBA" id="ARBA00022840"/>
    </source>
</evidence>
<keyword evidence="2" id="KW-0067">ATP-binding</keyword>
<name>A0A2V3DYC1_9MICC</name>
<dbReference type="GO" id="GO:0030983">
    <property type="term" value="F:mismatched DNA binding"/>
    <property type="evidence" value="ECO:0007669"/>
    <property type="project" value="InterPro"/>
</dbReference>
<dbReference type="InterPro" id="IPR045076">
    <property type="entry name" value="MutS"/>
</dbReference>
<dbReference type="RefSeq" id="WP_110104805.1">
    <property type="nucleotide sequence ID" value="NZ_JACBZZ010000001.1"/>
</dbReference>
<evidence type="ECO:0000313" key="6">
    <source>
        <dbReference type="Proteomes" id="UP000246303"/>
    </source>
</evidence>
<protein>
    <submittedName>
        <fullName evidence="5">DNA mismatch repair protein MutS</fullName>
    </submittedName>
</protein>
<dbReference type="PANTHER" id="PTHR11361">
    <property type="entry name" value="DNA MISMATCH REPAIR PROTEIN MUTS FAMILY MEMBER"/>
    <property type="match status" value="1"/>
</dbReference>
<evidence type="ECO:0000256" key="1">
    <source>
        <dbReference type="ARBA" id="ARBA00022741"/>
    </source>
</evidence>
<keyword evidence="6" id="KW-1185">Reference proteome</keyword>
<keyword evidence="1" id="KW-0547">Nucleotide-binding</keyword>
<evidence type="ECO:0000256" key="3">
    <source>
        <dbReference type="ARBA" id="ARBA00023125"/>
    </source>
</evidence>
<keyword evidence="3" id="KW-0238">DNA-binding</keyword>
<dbReference type="SUPFAM" id="SSF52540">
    <property type="entry name" value="P-loop containing nucleoside triphosphate hydrolases"/>
    <property type="match status" value="1"/>
</dbReference>
<accession>A0A2V3DYC1</accession>
<dbReference type="GO" id="GO:0005524">
    <property type="term" value="F:ATP binding"/>
    <property type="evidence" value="ECO:0007669"/>
    <property type="project" value="UniProtKB-KW"/>
</dbReference>
<feature type="domain" description="DNA mismatch repair proteins mutS family" evidence="4">
    <location>
        <begin position="323"/>
        <end position="504"/>
    </location>
</feature>